<dbReference type="Proteomes" id="UP000186058">
    <property type="component" value="Unassembled WGS sequence"/>
</dbReference>
<dbReference type="SMART" id="SM00354">
    <property type="entry name" value="HTH_LACI"/>
    <property type="match status" value="1"/>
</dbReference>
<keyword evidence="1" id="KW-0805">Transcription regulation</keyword>
<name>A0ABX3EIG8_9BACL</name>
<dbReference type="Pfam" id="PF00356">
    <property type="entry name" value="LacI"/>
    <property type="match status" value="1"/>
</dbReference>
<dbReference type="PANTHER" id="PTHR30146">
    <property type="entry name" value="LACI-RELATED TRANSCRIPTIONAL REPRESSOR"/>
    <property type="match status" value="1"/>
</dbReference>
<dbReference type="PANTHER" id="PTHR30146:SF149">
    <property type="entry name" value="HTH-TYPE TRANSCRIPTIONAL REGULATOR EBGR"/>
    <property type="match status" value="1"/>
</dbReference>
<dbReference type="InterPro" id="IPR028082">
    <property type="entry name" value="Peripla_BP_I"/>
</dbReference>
<evidence type="ECO:0000313" key="5">
    <source>
        <dbReference type="EMBL" id="OKP83444.1"/>
    </source>
</evidence>
<dbReference type="InterPro" id="IPR046335">
    <property type="entry name" value="LacI/GalR-like_sensor"/>
</dbReference>
<reference evidence="5 6" key="1">
    <citation type="submission" date="2016-03" db="EMBL/GenBank/DDBJ databases">
        <authorList>
            <person name="Sant'Anna F.H."/>
            <person name="Ambrosini A."/>
            <person name="Souza R."/>
            <person name="Bach E."/>
            <person name="Fernandes G."/>
            <person name="Balsanelli E."/>
            <person name="Baura V.A."/>
            <person name="Souza E.M."/>
            <person name="Passaglia L."/>
        </authorList>
    </citation>
    <scope>NUCLEOTIDE SEQUENCE [LARGE SCALE GENOMIC DNA]</scope>
    <source>
        <strain evidence="5 6">P26E</strain>
    </source>
</reference>
<dbReference type="EMBL" id="LVWI01000059">
    <property type="protein sequence ID" value="OKP83444.1"/>
    <property type="molecule type" value="Genomic_DNA"/>
</dbReference>
<dbReference type="SUPFAM" id="SSF53822">
    <property type="entry name" value="Periplasmic binding protein-like I"/>
    <property type="match status" value="1"/>
</dbReference>
<dbReference type="Gene3D" id="1.10.260.40">
    <property type="entry name" value="lambda repressor-like DNA-binding domains"/>
    <property type="match status" value="1"/>
</dbReference>
<gene>
    <name evidence="5" type="ORF">A3844_21625</name>
</gene>
<keyword evidence="2" id="KW-0238">DNA-binding</keyword>
<dbReference type="CDD" id="cd01544">
    <property type="entry name" value="PBP1_GalR"/>
    <property type="match status" value="1"/>
</dbReference>
<dbReference type="SUPFAM" id="SSF47413">
    <property type="entry name" value="lambda repressor-like DNA-binding domains"/>
    <property type="match status" value="1"/>
</dbReference>
<organism evidence="5 6">
    <name type="scientific">Paenibacillus helianthi</name>
    <dbReference type="NCBI Taxonomy" id="1349432"/>
    <lineage>
        <taxon>Bacteria</taxon>
        <taxon>Bacillati</taxon>
        <taxon>Bacillota</taxon>
        <taxon>Bacilli</taxon>
        <taxon>Bacillales</taxon>
        <taxon>Paenibacillaceae</taxon>
        <taxon>Paenibacillus</taxon>
    </lineage>
</organism>
<protein>
    <submittedName>
        <fullName evidence="5">Transcriptional regulator</fullName>
    </submittedName>
</protein>
<accession>A0ABX3EIG8</accession>
<dbReference type="CDD" id="cd01392">
    <property type="entry name" value="HTH_LacI"/>
    <property type="match status" value="1"/>
</dbReference>
<dbReference type="InterPro" id="IPR010982">
    <property type="entry name" value="Lambda_DNA-bd_dom_sf"/>
</dbReference>
<dbReference type="PRINTS" id="PR00036">
    <property type="entry name" value="HTHLACI"/>
</dbReference>
<evidence type="ECO:0000256" key="2">
    <source>
        <dbReference type="ARBA" id="ARBA00023125"/>
    </source>
</evidence>
<evidence type="ECO:0000313" key="6">
    <source>
        <dbReference type="Proteomes" id="UP000186058"/>
    </source>
</evidence>
<dbReference type="Gene3D" id="3.40.50.2300">
    <property type="match status" value="2"/>
</dbReference>
<evidence type="ECO:0000259" key="4">
    <source>
        <dbReference type="PROSITE" id="PS50932"/>
    </source>
</evidence>
<dbReference type="Pfam" id="PF13377">
    <property type="entry name" value="Peripla_BP_3"/>
    <property type="match status" value="1"/>
</dbReference>
<proteinExistence type="predicted"/>
<dbReference type="InterPro" id="IPR000843">
    <property type="entry name" value="HTH_LacI"/>
</dbReference>
<keyword evidence="3" id="KW-0804">Transcription</keyword>
<evidence type="ECO:0000256" key="1">
    <source>
        <dbReference type="ARBA" id="ARBA00023015"/>
    </source>
</evidence>
<evidence type="ECO:0000256" key="3">
    <source>
        <dbReference type="ARBA" id="ARBA00023163"/>
    </source>
</evidence>
<sequence length="347" mass="39322">MATVKDIAIKANVSPATVSRVLNNDATLSVSEGTRERIFQIAELMQYKPSRVKRLKQESDLSSKQVGLLLWISTDDEKEDPYFTKIRISIEKRCDELGIPIGRVIRGNEVDPAACQQMDGLIVVGSIDTEDIHRIFPNHKSIVLVNHTLEELRGYDSVSINFKQAVKDVVEHFIALGYRDIGMIGGRDYLYKLWAKHEGDTVVDKRQVYFEQLMNEKGLFNEDYMFFGDWSTASGYEQMKALLRRPDRPRACFVASDPMAIGALRALQEQQVKVPEEMAIIGFDDVEVSAYMNPPLTSVRVYPEQIGRTAVQLLMERLEGREPAIHAVIETELVVRESCGAHKNMNK</sequence>
<dbReference type="PROSITE" id="PS50932">
    <property type="entry name" value="HTH_LACI_2"/>
    <property type="match status" value="1"/>
</dbReference>
<dbReference type="RefSeq" id="WP_074088873.1">
    <property type="nucleotide sequence ID" value="NZ_LVWI01000059.1"/>
</dbReference>
<dbReference type="PROSITE" id="PS00356">
    <property type="entry name" value="HTH_LACI_1"/>
    <property type="match status" value="1"/>
</dbReference>
<keyword evidence="6" id="KW-1185">Reference proteome</keyword>
<feature type="domain" description="HTH lacI-type" evidence="4">
    <location>
        <begin position="2"/>
        <end position="57"/>
    </location>
</feature>
<comment type="caution">
    <text evidence="5">The sequence shown here is derived from an EMBL/GenBank/DDBJ whole genome shotgun (WGS) entry which is preliminary data.</text>
</comment>